<feature type="region of interest" description="Disordered" evidence="8">
    <location>
        <begin position="322"/>
        <end position="402"/>
    </location>
</feature>
<evidence type="ECO:0000256" key="4">
    <source>
        <dbReference type="ARBA" id="ARBA00023172"/>
    </source>
</evidence>
<dbReference type="GO" id="GO:0006310">
    <property type="term" value="P:DNA recombination"/>
    <property type="evidence" value="ECO:0007669"/>
    <property type="project" value="UniProtKB-KW"/>
</dbReference>
<feature type="compositionally biased region" description="Low complexity" evidence="8">
    <location>
        <begin position="353"/>
        <end position="369"/>
    </location>
</feature>
<accession>Q5NKJ4</accession>
<feature type="region of interest" description="Disordered" evidence="8">
    <location>
        <begin position="41"/>
        <end position="65"/>
    </location>
</feature>
<evidence type="ECO:0000256" key="1">
    <source>
        <dbReference type="ARBA" id="ARBA00004123"/>
    </source>
</evidence>
<comment type="similarity">
    <text evidence="2">Belongs to the SLX4 family.</text>
</comment>
<dbReference type="GO" id="GO:0006260">
    <property type="term" value="P:DNA replication"/>
    <property type="evidence" value="ECO:0007669"/>
    <property type="project" value="InterPro"/>
</dbReference>
<dbReference type="OMA" id="RWRHIST"/>
<feature type="compositionally biased region" description="Low complexity" evidence="8">
    <location>
        <begin position="1"/>
        <end position="16"/>
    </location>
</feature>
<keyword evidence="3" id="KW-0227">DNA damage</keyword>
<evidence type="ECO:0000256" key="6">
    <source>
        <dbReference type="ARBA" id="ARBA00023242"/>
    </source>
</evidence>
<keyword evidence="6" id="KW-0539">Nucleus</keyword>
<dbReference type="GO" id="GO:0033557">
    <property type="term" value="C:Slx1-Slx4 complex"/>
    <property type="evidence" value="ECO:0007669"/>
    <property type="project" value="InterPro"/>
</dbReference>
<dbReference type="AlphaFoldDB" id="Q5NKJ4"/>
<feature type="region of interest" description="Disordered" evidence="8">
    <location>
        <begin position="1"/>
        <end position="21"/>
    </location>
</feature>
<evidence type="ECO:0000256" key="5">
    <source>
        <dbReference type="ARBA" id="ARBA00023204"/>
    </source>
</evidence>
<reference evidence="9" key="1">
    <citation type="journal article" date="2002" name="Eukaryot. Cell">
        <title>Mating-type locus of Cryptococcus neoformans: a step in the evolution of sex chromosomes.</title>
        <authorList>
            <person name="Lengeler K.B."/>
            <person name="Fox D.S."/>
            <person name="Fraser J.A."/>
            <person name="Allen A."/>
            <person name="Forrester K."/>
            <person name="Dietrich F.S."/>
            <person name="Heitman J."/>
        </authorList>
    </citation>
    <scope>NUCLEOTIDE SEQUENCE</scope>
    <source>
        <strain evidence="9">JEC21</strain>
    </source>
</reference>
<sequence>MPPRLSTRVSTSSSSSDEPVYLDCTPSFAPAPFQRRHVSLPKVMNSSNHESRSKTLVISDNDDDEPEFIGPVLGGLAEKYRFKEVSSSTAAGKLSRPTKEMSRPSSKSNAKRKSDAVSAPTVKTRGKSDSLSKQPGSHTLLPDIGLEPDSVPKWLGRTSVLLQLQACPICKVRWKGKESGIARWRHMSICRPPLYRPPNAPPDLQQLIHNALSSRIEPSSLLELHTRSLTNDVGFFTRGKNLLDNRKFNTRNDSKGRKPGNVATVTGLTSVTNVHPSDNRGKDWEEEVRSRVRDWIGPSSPSALSDNENALIQLSPSSENIRSASPIRIRDDDYFPPTQPFGASSLAQAYPKSGSSISSPTSSNSLRLSKMSPNPSSAPAQREILVPASDSEEEDIKEPEPMRDLPSEKICRVHPDQMIDITFDGGLKVGNTSSSSLIGSSALKRKIFSVFSRLSIISDDRTFVLDEQEASLIPEKKNLREKLMPFAPSPTESHTMTPRKLESPKKGGECGEYDFDTNQNGATNQDGAILTWEGNSSIHDNILQEDEARTPSVCSSTTVVSSVKHSNPTDSKSSKLGWGEENNIDSIDGKALVKICVRGERLRDLRARGMPDYDSWDVKALRLLIADYGYKPIKDQLSLVQVAAECWKALNPLESETSEGSASSAEFISLGNDCSHPSEDDGNNDQKPCKSKSSEGEVLNKGKINGTVVDLHGQFQGMLTSDHDLYLRILRYEPIAFDELVSKAIASGMTRRGWKKELKNYLDLQSVTYFTDDPTSRSSRP</sequence>
<evidence type="ECO:0000256" key="7">
    <source>
        <dbReference type="ARBA" id="ARBA00029496"/>
    </source>
</evidence>
<keyword evidence="4" id="KW-0233">DNA recombination</keyword>
<evidence type="ECO:0000256" key="2">
    <source>
        <dbReference type="ARBA" id="ARBA00006661"/>
    </source>
</evidence>
<feature type="region of interest" description="Disordered" evidence="8">
    <location>
        <begin position="673"/>
        <end position="697"/>
    </location>
</feature>
<name>Q5NKJ4_9TREE</name>
<dbReference type="Pfam" id="PF09494">
    <property type="entry name" value="Slx4"/>
    <property type="match status" value="1"/>
</dbReference>
<reference evidence="9" key="2">
    <citation type="journal article" date="2004" name="PLoS Biol.">
        <title>Convergent evolution of chromosomal sex-determining regions in the animal and fungal kingdoms.</title>
        <authorList>
            <person name="Fraser J.A."/>
            <person name="Diezmann S."/>
            <person name="Subaran R.L."/>
            <person name="Allen A."/>
            <person name="Lengeler K.B."/>
            <person name="Dietrich F.S."/>
            <person name="Heitman J."/>
        </authorList>
    </citation>
    <scope>NUCLEOTIDE SEQUENCE</scope>
    <source>
        <strain evidence="9">JEC21</strain>
    </source>
</reference>
<evidence type="ECO:0000313" key="9">
    <source>
        <dbReference type="EMBL" id="AAV98490.1"/>
    </source>
</evidence>
<evidence type="ECO:0000256" key="3">
    <source>
        <dbReference type="ARBA" id="ARBA00022763"/>
    </source>
</evidence>
<protein>
    <recommendedName>
        <fullName evidence="7">Structure-specific endonuclease subunit SLX4</fullName>
    </recommendedName>
</protein>
<feature type="region of interest" description="Disordered" evidence="8">
    <location>
        <begin position="87"/>
        <end position="144"/>
    </location>
</feature>
<organism evidence="9">
    <name type="scientific">Cryptococcus deneoformans</name>
    <dbReference type="NCBI Taxonomy" id="40410"/>
    <lineage>
        <taxon>Eukaryota</taxon>
        <taxon>Fungi</taxon>
        <taxon>Dikarya</taxon>
        <taxon>Basidiomycota</taxon>
        <taxon>Agaricomycotina</taxon>
        <taxon>Tremellomycetes</taxon>
        <taxon>Tremellales</taxon>
        <taxon>Cryptococcaceae</taxon>
        <taxon>Cryptococcus</taxon>
        <taxon>Cryptococcus neoformans species complex</taxon>
    </lineage>
</organism>
<dbReference type="InterPro" id="IPR018574">
    <property type="entry name" value="Structure-sp_endonuc_su_Slx4"/>
</dbReference>
<comment type="subcellular location">
    <subcellularLocation>
        <location evidence="1">Nucleus</location>
    </subcellularLocation>
</comment>
<dbReference type="EMBL" id="AF542531">
    <property type="protein sequence ID" value="AAV98490.1"/>
    <property type="molecule type" value="Genomic_DNA"/>
</dbReference>
<evidence type="ECO:0000256" key="8">
    <source>
        <dbReference type="SAM" id="MobiDB-lite"/>
    </source>
</evidence>
<feature type="compositionally biased region" description="Polar residues" evidence="8">
    <location>
        <begin position="44"/>
        <end position="58"/>
    </location>
</feature>
<keyword evidence="5" id="KW-0234">DNA repair</keyword>
<feature type="region of interest" description="Disordered" evidence="8">
    <location>
        <begin position="486"/>
        <end position="507"/>
    </location>
</feature>
<dbReference type="GO" id="GO:0006281">
    <property type="term" value="P:DNA repair"/>
    <property type="evidence" value="ECO:0007669"/>
    <property type="project" value="UniProtKB-KW"/>
</dbReference>
<proteinExistence type="inferred from homology"/>